<comment type="function">
    <molecule>Core protein VP34</molecule>
    <text evidence="11">Self-assembles to form an icosahedral capsid with a T=3 symmetry, about 43 nm in diameter. This forms contains only 30 spikes located on the icosahedral 2-fold axes.</text>
</comment>
<evidence type="ECO:0000256" key="11">
    <source>
        <dbReference type="RuleBase" id="RU363102"/>
    </source>
</evidence>
<comment type="similarity">
    <text evidence="11">Belongs to the astroviridae capsid polyprotein family.</text>
</comment>
<keyword evidence="3 11" id="KW-1165">Clathrin-mediated endocytosis of virus by host</keyword>
<evidence type="ECO:0000256" key="4">
    <source>
        <dbReference type="ARBA" id="ARBA00022595"/>
    </source>
</evidence>
<evidence type="ECO:0000256" key="5">
    <source>
        <dbReference type="ARBA" id="ARBA00022844"/>
    </source>
</evidence>
<dbReference type="InterPro" id="IPR022027">
    <property type="entry name" value="Astro_capsid_p"/>
</dbReference>
<evidence type="ECO:0000256" key="8">
    <source>
        <dbReference type="ARBA" id="ARBA00023296"/>
    </source>
</evidence>
<organism evidence="14">
    <name type="scientific">Mamastrovirus 1</name>
    <dbReference type="NCBI Taxonomy" id="1239565"/>
    <lineage>
        <taxon>Viruses</taxon>
        <taxon>Riboviria</taxon>
        <taxon>Orthornavirae</taxon>
        <taxon>Pisuviricota</taxon>
        <taxon>Stelpaviricetes</taxon>
        <taxon>Stellavirales</taxon>
        <taxon>Astroviridae</taxon>
        <taxon>Mamastrovirus</taxon>
        <taxon>Mamastrovirus hominis</taxon>
    </lineage>
</organism>
<accession>A0A0K0LQ40</accession>
<evidence type="ECO:0000256" key="6">
    <source>
        <dbReference type="ARBA" id="ARBA00022890"/>
    </source>
</evidence>
<comment type="function">
    <molecule>Capsid polyprotein VP70</molecule>
    <text evidence="11">The immature virion is composed of 180 VP70 subunits with 90 dimeric spikes and displays a T=3 icosahedral symmetry. During maturation, VP70 undergoes a loss of 60 peripentonal spikes, which likely plays an important role in viral infectivity.</text>
</comment>
<evidence type="ECO:0000256" key="12">
    <source>
        <dbReference type="SAM" id="MobiDB-lite"/>
    </source>
</evidence>
<dbReference type="GO" id="GO:0043655">
    <property type="term" value="C:host extracellular space"/>
    <property type="evidence" value="ECO:0007669"/>
    <property type="project" value="UniProtKB-SubCell"/>
</dbReference>
<evidence type="ECO:0000256" key="1">
    <source>
        <dbReference type="ARBA" id="ARBA00004328"/>
    </source>
</evidence>
<keyword evidence="4 11" id="KW-1162">Viral penetration into host cytoplasm</keyword>
<dbReference type="GO" id="GO:0039617">
    <property type="term" value="C:T=3 icosahedral viral capsid"/>
    <property type="evidence" value="ECO:0007669"/>
    <property type="project" value="UniProtKB-UniRule"/>
</dbReference>
<evidence type="ECO:0000313" key="14">
    <source>
        <dbReference type="EMBL" id="AJC68713.1"/>
    </source>
</evidence>
<feature type="compositionally biased region" description="Basic residues" evidence="12">
    <location>
        <begin position="36"/>
        <end position="56"/>
    </location>
</feature>
<feature type="compositionally biased region" description="Polar residues" evidence="12">
    <location>
        <begin position="1"/>
        <end position="12"/>
    </location>
</feature>
<comment type="function">
    <molecule>Capsid polyprotein VP90</molecule>
    <text evidence="11">The capsid polyprotein VP90 self-assembles and undergoes a proteolytic cleavage by host caspases to yield the immature VP70 virion.</text>
</comment>
<keyword evidence="8 11" id="KW-1160">Virus entry into host cell</keyword>
<evidence type="ECO:0000259" key="13">
    <source>
        <dbReference type="Pfam" id="PF03115"/>
    </source>
</evidence>
<comment type="subunit">
    <text evidence="10">Heterodimer with spike protein VP25. The spikes form a globular dimer with 30 spikes covering the mature virion. Spike protein VP25 that lacks the core attachment region may need to dimerize with spike protein VP27 to remain stably bound to the viral particle.</text>
</comment>
<keyword evidence="6 11" id="KW-1164">Virus endocytosis by host</keyword>
<evidence type="ECO:0000256" key="3">
    <source>
        <dbReference type="ARBA" id="ARBA00022570"/>
    </source>
</evidence>
<proteinExistence type="inferred from homology"/>
<keyword evidence="7 11" id="KW-1142">T=3 icosahedral capsid protein</keyword>
<comment type="subcellular location">
    <subcellularLocation>
        <location evidence="9">Host extracellular space</location>
    </subcellularLocation>
    <subcellularLocation>
        <location evidence="1 11">Virion</location>
    </subcellularLocation>
</comment>
<evidence type="ECO:0000256" key="9">
    <source>
        <dbReference type="ARBA" id="ARBA00034475"/>
    </source>
</evidence>
<evidence type="ECO:0000256" key="10">
    <source>
        <dbReference type="ARBA" id="ARBA00046492"/>
    </source>
</evidence>
<name>A0A0K0LQ40_9VIRU</name>
<evidence type="ECO:0000256" key="7">
    <source>
        <dbReference type="ARBA" id="ARBA00023060"/>
    </source>
</evidence>
<dbReference type="Gene3D" id="2.60.120.20">
    <property type="match status" value="1"/>
</dbReference>
<dbReference type="InterPro" id="IPR029053">
    <property type="entry name" value="Viral_coat"/>
</dbReference>
<dbReference type="Pfam" id="PF03115">
    <property type="entry name" value="Astro_capsid_N"/>
    <property type="match status" value="1"/>
</dbReference>
<evidence type="ECO:0000256" key="2">
    <source>
        <dbReference type="ARBA" id="ARBA00022561"/>
    </source>
</evidence>
<gene>
    <name evidence="14" type="primary">ORF2</name>
</gene>
<dbReference type="InterPro" id="IPR004337">
    <property type="entry name" value="Astro_capsid_N"/>
</dbReference>
<feature type="domain" description="Astrovirus capsid protein inner core" evidence="13">
    <location>
        <begin position="20"/>
        <end position="243"/>
    </location>
</feature>
<comment type="function">
    <molecule>Spike protein VP25</molecule>
    <text evidence="11">VP25 and VP27 Forms the spikes at the surface of the virion. This forms contains only 30 spikes located on the icosahedral 2-fold axes. Plays a role in the attachment to target host cell. This attachment induces virion internalization through clathrin-dependent endocytosis.</text>
</comment>
<dbReference type="GO" id="GO:0075512">
    <property type="term" value="P:clathrin-dependent endocytosis of virus by host cell"/>
    <property type="evidence" value="ECO:0007669"/>
    <property type="project" value="UniProtKB-UniRule"/>
</dbReference>
<reference evidence="14" key="1">
    <citation type="journal article" date="2015" name="PLoS ONE">
        <title>The Fecal Virome of Children with Hand, Foot, and Mouth Disease that Tested PCR Negative for Pathogenic Enteroviruses.</title>
        <authorList>
            <person name="Linsuwanon P."/>
            <person name="Poovorawan Y."/>
            <person name="Li L."/>
            <person name="Deng X."/>
            <person name="Vongpunsawad S."/>
            <person name="Delwart E."/>
        </authorList>
    </citation>
    <scope>NUCLEOTIDE SEQUENCE</scope>
    <source>
        <strain evidence="14">HAstV-HFMD03</strain>
    </source>
</reference>
<keyword evidence="2 11" id="KW-0167">Capsid protein</keyword>
<keyword evidence="5 11" id="KW-0946">Virion</keyword>
<sequence>MANANKGVTINVGNVKRKQRAASNQRTRSAGPGPKRTSKLRKRWHFPNRNRRRRTHLNTTGPKPAVSQTITATLGTVGSNLSDVVETECAVFLNPVVAKDSGASATFGPLQSLGAQYALWRLKWLEVRLQPLVGSSAVSGTVVRVSLNMTTGPTLNSWSGLGARFHRDVRVGSGLVWKITQRHVSGPCETWWKTNTAEDPSLSLGPALEVHTIGKTMSTYKNETFTSGLFLLEITGHWEFANYAASPALATLTQHKDDSETTKTLAISAEGANEPVEMLIPVGKWNMKEQYGGNGTLGEAIYQVVDTSVTVVTDLFPPPFSWLGKASWWFIRKVIGKSKTYTLTGTNQQITADVYRVYTSASAARDDKPAISSTAHQAKNLTGSVVITQISTDNILNETTYTGPRSVLPDQPIGPSSYPMTPDSLVLMAGYFRAPEINENFGRYMPYVFQQRSEVIKFVSGTHHTMVVGLWTVDRTMWLDKHFNHFTNEPDGVFGEVGNILINGDNVAKVITMSGSSATSERGATLMLCKTTKPVQTFSVNADVFIPAYRVIDGQGGKDIKIQINSWEDNKQLQFTSMPTGTYFMVLTMGGGTFVVKNYVVYNERINNDLQLPAFWGKYLSQAFGLSWSSPTYACVTWEPIYSNEPLPHRTIEWDESSDEDEEPDEFFDEDPIATLHAVDAERKIRRAIFNALMEEGVDASRSAEYAARACPTEIQKRRRGLYESLLSDGLSPETSYSEACLLDK</sequence>
<comment type="PTM">
    <molecule>Capsid polyprotein VP90</molecule>
    <text evidence="11">Specific enzymatic cleavages by the host yield mature proteins. VP90 acidic C-terminal domain is eliminated from the immature virion by host caspases during viral maturation giving rise to virions composed of VP70. The virus can then dissociate from cellular membranes and exit the cell. Further cleavages by host extracellular proteases occur resulting in the three structural proteins VP34, VP27 and VP25 and conferring infectivity.</text>
</comment>
<dbReference type="Pfam" id="PF12226">
    <property type="entry name" value="Astro_capsid_p"/>
    <property type="match status" value="1"/>
</dbReference>
<protein>
    <recommendedName>
        <fullName evidence="11">Capsid polyprotein VP90</fullName>
    </recommendedName>
    <component>
        <recommendedName>
            <fullName evidence="11">Capsid polyprotein VP70</fullName>
        </recommendedName>
    </component>
    <component>
        <recommendedName>
            <fullName evidence="11">Core protein VP34</fullName>
        </recommendedName>
    </component>
    <component>
        <recommendedName>
            <fullName evidence="11">Spike protein VP27</fullName>
        </recommendedName>
    </component>
    <component>
        <recommendedName>
            <fullName evidence="11">Spike protein VP25</fullName>
        </recommendedName>
    </component>
</protein>
<dbReference type="EMBL" id="KP242038">
    <property type="protein sequence ID" value="AJC68713.1"/>
    <property type="molecule type" value="Genomic_RNA"/>
</dbReference>
<feature type="region of interest" description="Disordered" evidence="12">
    <location>
        <begin position="1"/>
        <end position="65"/>
    </location>
</feature>
<comment type="function">
    <molecule>Spike protein VP27</molecule>
    <text evidence="11">VP25 and VP27 Forms the spikes at the surface of the virion. This forms contains only 30 spikes located on the icosahedral 2-fold axes. Plays a role in the attachment to target host cell. This attachment induces virion internalization through clathrin-dependent endocytosis.</text>
</comment>